<comment type="caution">
    <text evidence="2">The sequence shown here is derived from an EMBL/GenBank/DDBJ whole genome shotgun (WGS) entry which is preliminary data.</text>
</comment>
<reference evidence="2 3" key="1">
    <citation type="submission" date="2010-02" db="EMBL/GenBank/DDBJ databases">
        <authorList>
            <person name="Weinstock G."/>
            <person name="Sodergren E."/>
            <person name="Clifton S."/>
            <person name="Fulton L."/>
            <person name="Fulton B."/>
            <person name="Courtney L."/>
            <person name="Fronick C."/>
            <person name="Harrison M."/>
            <person name="Strong C."/>
            <person name="Farmer C."/>
            <person name="Delahaunty K."/>
            <person name="Markovic C."/>
            <person name="Hall O."/>
            <person name="Minx P."/>
            <person name="Tomlinson C."/>
            <person name="Mitreva M."/>
            <person name="Nelson J."/>
            <person name="Hou S."/>
            <person name="Wollam A."/>
            <person name="Pepin K.H."/>
            <person name="Johnson M."/>
            <person name="Bhonagiri V."/>
            <person name="Zhang X."/>
            <person name="Suruliraj S."/>
            <person name="Warren W."/>
            <person name="Chinwalla A."/>
            <person name="Mardis E.R."/>
            <person name="Wilson R.K."/>
        </authorList>
    </citation>
    <scope>NUCLEOTIDE SEQUENCE [LARGE SCALE GENOMIC DNA]</scope>
    <source>
        <strain evidence="2 3">DSM 20213</strain>
    </source>
</reference>
<dbReference type="AlphaFoldDB" id="D4BSF7"/>
<proteinExistence type="predicted"/>
<dbReference type="HOGENOM" id="CLU_2285966_0_0_11"/>
<name>D4BSF7_BIFBR</name>
<accession>D4BSF7</accession>
<keyword evidence="3" id="KW-1185">Reference proteome</keyword>
<dbReference type="EMBL" id="ACCG02000016">
    <property type="protein sequence ID" value="EFE88369.1"/>
    <property type="molecule type" value="Genomic_DNA"/>
</dbReference>
<organism evidence="2 3">
    <name type="scientific">Bifidobacterium breve DSM 20213 = JCM 1192</name>
    <dbReference type="NCBI Taxonomy" id="518634"/>
    <lineage>
        <taxon>Bacteria</taxon>
        <taxon>Bacillati</taxon>
        <taxon>Actinomycetota</taxon>
        <taxon>Actinomycetes</taxon>
        <taxon>Bifidobacteriales</taxon>
        <taxon>Bifidobacteriaceae</taxon>
        <taxon>Bifidobacterium</taxon>
    </lineage>
</organism>
<evidence type="ECO:0000313" key="3">
    <source>
        <dbReference type="Proteomes" id="UP000003191"/>
    </source>
</evidence>
<protein>
    <submittedName>
        <fullName evidence="2">Uncharacterized protein</fullName>
    </submittedName>
</protein>
<dbReference type="Proteomes" id="UP000003191">
    <property type="component" value="Unassembled WGS sequence"/>
</dbReference>
<evidence type="ECO:0000256" key="1">
    <source>
        <dbReference type="SAM" id="MobiDB-lite"/>
    </source>
</evidence>
<gene>
    <name evidence="2" type="ORF">BIFBRE_05048</name>
</gene>
<feature type="compositionally biased region" description="Basic and acidic residues" evidence="1">
    <location>
        <begin position="10"/>
        <end position="19"/>
    </location>
</feature>
<evidence type="ECO:0000313" key="2">
    <source>
        <dbReference type="EMBL" id="EFE88369.1"/>
    </source>
</evidence>
<feature type="region of interest" description="Disordered" evidence="1">
    <location>
        <begin position="1"/>
        <end position="36"/>
    </location>
</feature>
<sequence>MDPDAMPSERIGHRPDGLRADPGTDAGHGPSDGVTVHDTWIGVRGATIPDCLDTLLDGTEPVQPDGQATPIRIIIPFDSPAEKENTMRELRILKHALRHHR</sequence>